<proteinExistence type="predicted"/>
<evidence type="ECO:0000313" key="2">
    <source>
        <dbReference type="EMBL" id="RIZ48746.1"/>
    </source>
</evidence>
<evidence type="ECO:0000313" key="3">
    <source>
        <dbReference type="Proteomes" id="UP000217473"/>
    </source>
</evidence>
<reference evidence="1 3" key="1">
    <citation type="journal article" date="2017" name="PLoS ONE">
        <title>Development of a real-time PCR for detection of Staphylococcus pseudintermedius using a novel automated comparison of whole-genome sequences.</title>
        <authorList>
            <person name="Verstappen K.M."/>
            <person name="Huijbregts L."/>
            <person name="Spaninks M."/>
            <person name="Wagenaar J.A."/>
            <person name="Fluit A.C."/>
            <person name="Duim B."/>
        </authorList>
    </citation>
    <scope>NUCLEOTIDE SEQUENCE [LARGE SCALE GENOMIC DNA]</scope>
    <source>
        <strain evidence="1 3">15S02591-1</strain>
    </source>
</reference>
<evidence type="ECO:0000313" key="4">
    <source>
        <dbReference type="Proteomes" id="UP000266198"/>
    </source>
</evidence>
<organism evidence="1 3">
    <name type="scientific">Staphylococcus delphini</name>
    <dbReference type="NCBI Taxonomy" id="53344"/>
    <lineage>
        <taxon>Bacteria</taxon>
        <taxon>Bacillati</taxon>
        <taxon>Bacillota</taxon>
        <taxon>Bacilli</taxon>
        <taxon>Bacillales</taxon>
        <taxon>Staphylococcaceae</taxon>
        <taxon>Staphylococcus</taxon>
        <taxon>Staphylococcus intermedius group</taxon>
    </lineage>
</organism>
<sequence length="71" mass="8234">MEDIESKLQAILHDGEKILLLSRKNSKGSIYVLFRRGSAAYMPIRISNHRNHTYFSNETFYTKQGEDVMLA</sequence>
<gene>
    <name evidence="1" type="ORF">B5C07_13035</name>
    <name evidence="2" type="ORF">CDL68_12770</name>
</gene>
<name>A0AAX0QQ93_9STAP</name>
<comment type="caution">
    <text evidence="1">The sequence shown here is derived from an EMBL/GenBank/DDBJ whole genome shotgun (WGS) entry which is preliminary data.</text>
</comment>
<dbReference type="Proteomes" id="UP000266198">
    <property type="component" value="Unassembled WGS sequence"/>
</dbReference>
<dbReference type="Proteomes" id="UP000217473">
    <property type="component" value="Unassembled WGS sequence"/>
</dbReference>
<dbReference type="EMBL" id="NIPK01000048">
    <property type="protein sequence ID" value="RIZ48746.1"/>
    <property type="molecule type" value="Genomic_DNA"/>
</dbReference>
<dbReference type="RefSeq" id="WP_096598781.1">
    <property type="nucleotide sequence ID" value="NZ_LR134263.1"/>
</dbReference>
<protein>
    <submittedName>
        <fullName evidence="1">Uncharacterized protein</fullName>
    </submittedName>
</protein>
<dbReference type="AlphaFoldDB" id="A0AAX0QQ93"/>
<evidence type="ECO:0000313" key="1">
    <source>
        <dbReference type="EMBL" id="PCF45447.1"/>
    </source>
</evidence>
<dbReference type="EMBL" id="MWUR01000034">
    <property type="protein sequence ID" value="PCF45447.1"/>
    <property type="molecule type" value="Genomic_DNA"/>
</dbReference>
<accession>A0AAX0QQ93</accession>
<reference evidence="2 4" key="2">
    <citation type="submission" date="2017-06" db="EMBL/GenBank/DDBJ databases">
        <title>Identification of a new gene, sdsY, involved in staphylococcal internalization in non-professional phagocytic cells (NPPCs).</title>
        <authorList>
            <person name="Maali Y."/>
            <person name="Martins-Simoes P."/>
            <person name="Trouillet-Assant S."/>
            <person name="Laurent F."/>
            <person name="Diot A."/>
            <person name="Verhoeven P."/>
            <person name="Bouvard D."/>
            <person name="Vandenesch F."/>
            <person name="Bes M."/>
        </authorList>
    </citation>
    <scope>NUCLEOTIDE SEQUENCE [LARGE SCALE GENOMIC DNA]</scope>
    <source>
        <strain evidence="2 4">Heidy</strain>
    </source>
</reference>
<keyword evidence="4" id="KW-1185">Reference proteome</keyword>